<feature type="transmembrane region" description="Helical" evidence="8">
    <location>
        <begin position="63"/>
        <end position="84"/>
    </location>
</feature>
<dbReference type="FunFam" id="3.40.50.300:FF:000604">
    <property type="entry name" value="ABC transporter B family member 28"/>
    <property type="match status" value="1"/>
</dbReference>
<comment type="subcellular location">
    <subcellularLocation>
        <location evidence="1">Membrane</location>
        <topology evidence="1">Multi-pass membrane protein</topology>
    </subcellularLocation>
</comment>
<keyword evidence="6 8" id="KW-1133">Transmembrane helix</keyword>
<evidence type="ECO:0000256" key="6">
    <source>
        <dbReference type="ARBA" id="ARBA00022989"/>
    </source>
</evidence>
<dbReference type="GO" id="GO:0005524">
    <property type="term" value="F:ATP binding"/>
    <property type="evidence" value="ECO:0007669"/>
    <property type="project" value="UniProtKB-KW"/>
</dbReference>
<keyword evidence="2" id="KW-0813">Transport</keyword>
<name>A0AAD5SXI4_9FUNG</name>
<dbReference type="Gene3D" id="3.40.50.300">
    <property type="entry name" value="P-loop containing nucleotide triphosphate hydrolases"/>
    <property type="match status" value="2"/>
</dbReference>
<keyword evidence="5" id="KW-0067">ATP-binding</keyword>
<evidence type="ECO:0000313" key="11">
    <source>
        <dbReference type="EMBL" id="KAJ3116801.1"/>
    </source>
</evidence>
<dbReference type="SUPFAM" id="SSF90123">
    <property type="entry name" value="ABC transporter transmembrane region"/>
    <property type="match status" value="2"/>
</dbReference>
<dbReference type="GO" id="GO:0005737">
    <property type="term" value="C:cytoplasm"/>
    <property type="evidence" value="ECO:0007669"/>
    <property type="project" value="UniProtKB-ARBA"/>
</dbReference>
<dbReference type="EMBL" id="JADGJH010001204">
    <property type="protein sequence ID" value="KAJ3116801.1"/>
    <property type="molecule type" value="Genomic_DNA"/>
</dbReference>
<dbReference type="SMART" id="SM00382">
    <property type="entry name" value="AAA"/>
    <property type="match status" value="2"/>
</dbReference>
<dbReference type="GO" id="GO:0016887">
    <property type="term" value="F:ATP hydrolysis activity"/>
    <property type="evidence" value="ECO:0007669"/>
    <property type="project" value="InterPro"/>
</dbReference>
<sequence>MKNTKRLISRIFHEAGPINVFLGTVIAVSEAGLQPVRNVLLGQLIDNLTSSSEKPVELLAKQTVIACLSCAAAIFTIGSILSVIRAHFAEQISSLLLQKLFERTLASTSKLNDVNVSLADIAKIKSLLADNVLAIVKSVILFHVGFVIAIQTSVQLSCTIIISFPIVALVLSRMWVTVRKNDIKAHNSLEKASLLAKEILFAIETVLSFNMQGYQMSLYTARIQDYVRVQRDNSFHNGIGWGSYQGIMFSAFALSFWMGGRLVSSGLLTPGGVLICFTQLSVGITALGNIGSHYQALQESEFLLTRLLEVLDSSRDSEMNSTLAAKSVVQPGKIVGKIEFKNVCFSYPSNPTHKVLKNFNLTLLPETYTAIVAESGAGKSTIFALLLRFHIPTCGKILLDGVDIQVLDVDWLRAQFATVPQQTHLFETMTVYENLLLGYPDDNAGEIKIDIVWDALKMAYADSIVEKLPNGLWTAVGGAGGNGSGFSGGQKQRLGIARAFICGKAKKLLLLDEPTSALDAESERKVQNGLSIFTDKKTTLLITHRVQILQQNVTRIVVLSNGSVVEDGTHDELYNQKNSKYRELFEDYRIDDKASKFDDQKTVEMANGKVNSGDIIAKKIVFDRDCLSPPRPIDWKILWRFAQPYKGIVLMGIFGSLLEGLIFPAEGYLISSVVTSYNLPPEIQPQQTLKYTFGLVALAIFAFICCCLTGIGNGYSQALMIGDLRIKILSEIVQQNDLDFFDAPNHSVSHLENILLDSVKFLEPFPGNFVSSVGKAIVNLTVGLAVALWYSPKLTASAFVCGPLVFGLGKLQYNITSLFQKPYLKSFENHTLFILSTLSHTLTISTLSAAPKFQSIYKKLEADVKKRSNRDSLIILFATGGTYACTNLIKSGADRNNVVIALTTLTLSAVDAIGVVNGVFGGGVLQEASRRFWKVVDILKECESTLELNLVDTAMSFETDVALQFRNVNFEYPNRREVPVLDNYCLEVKAGSIFLMTGKSGSGKSTIIQLLQKLRSPSSGSVELFGKNIRLLNATSLRQKVVAVTQNYHLFSQSIIDNIRIGNANLGQTDIITACKIAHAHDFIEALPQGYQTIYGNNCNGSRAGDMFMLSEGQKQRLCLARALALNPRVLLLDEVTSGLDGETEFAVVHAIKKWAEEDSRRVIIVSTHSPQVWRETKAV</sequence>
<dbReference type="Pfam" id="PF00664">
    <property type="entry name" value="ABC_membrane"/>
    <property type="match status" value="2"/>
</dbReference>
<dbReference type="Pfam" id="PF00005">
    <property type="entry name" value="ABC_tran"/>
    <property type="match status" value="2"/>
</dbReference>
<keyword evidence="3 8" id="KW-0812">Transmembrane</keyword>
<evidence type="ECO:0000256" key="5">
    <source>
        <dbReference type="ARBA" id="ARBA00022840"/>
    </source>
</evidence>
<feature type="domain" description="ABC transporter" evidence="9">
    <location>
        <begin position="338"/>
        <end position="586"/>
    </location>
</feature>
<feature type="domain" description="ABC transmembrane type-1" evidence="10">
    <location>
        <begin position="21"/>
        <end position="299"/>
    </location>
</feature>
<evidence type="ECO:0000256" key="3">
    <source>
        <dbReference type="ARBA" id="ARBA00022692"/>
    </source>
</evidence>
<accession>A0AAD5SXI4</accession>
<organism evidence="11 12">
    <name type="scientific">Physocladia obscura</name>
    <dbReference type="NCBI Taxonomy" id="109957"/>
    <lineage>
        <taxon>Eukaryota</taxon>
        <taxon>Fungi</taxon>
        <taxon>Fungi incertae sedis</taxon>
        <taxon>Chytridiomycota</taxon>
        <taxon>Chytridiomycota incertae sedis</taxon>
        <taxon>Chytridiomycetes</taxon>
        <taxon>Chytridiales</taxon>
        <taxon>Chytriomycetaceae</taxon>
        <taxon>Physocladia</taxon>
    </lineage>
</organism>
<proteinExistence type="predicted"/>
<evidence type="ECO:0000256" key="7">
    <source>
        <dbReference type="ARBA" id="ARBA00023136"/>
    </source>
</evidence>
<dbReference type="InterPro" id="IPR039421">
    <property type="entry name" value="Type_1_exporter"/>
</dbReference>
<dbReference type="InterPro" id="IPR011527">
    <property type="entry name" value="ABC1_TM_dom"/>
</dbReference>
<evidence type="ECO:0000259" key="9">
    <source>
        <dbReference type="PROSITE" id="PS50893"/>
    </source>
</evidence>
<keyword evidence="7 8" id="KW-0472">Membrane</keyword>
<feature type="transmembrane region" description="Helical" evidence="8">
    <location>
        <begin position="691"/>
        <end position="711"/>
    </location>
</feature>
<dbReference type="PANTHER" id="PTHR43394:SF1">
    <property type="entry name" value="ATP-BINDING CASSETTE SUB-FAMILY B MEMBER 10, MITOCHONDRIAL"/>
    <property type="match status" value="1"/>
</dbReference>
<evidence type="ECO:0000259" key="10">
    <source>
        <dbReference type="PROSITE" id="PS50929"/>
    </source>
</evidence>
<feature type="transmembrane region" description="Helical" evidence="8">
    <location>
        <begin position="127"/>
        <end position="148"/>
    </location>
</feature>
<dbReference type="Proteomes" id="UP001211907">
    <property type="component" value="Unassembled WGS sequence"/>
</dbReference>
<evidence type="ECO:0000256" key="8">
    <source>
        <dbReference type="SAM" id="Phobius"/>
    </source>
</evidence>
<gene>
    <name evidence="11" type="primary">MDR1</name>
    <name evidence="11" type="ORF">HK100_000970</name>
</gene>
<dbReference type="PROSITE" id="PS50929">
    <property type="entry name" value="ABC_TM1F"/>
    <property type="match status" value="2"/>
</dbReference>
<protein>
    <submittedName>
        <fullName evidence="11">GTPase-activating protein</fullName>
    </submittedName>
</protein>
<feature type="domain" description="ABC transmembrane type-1" evidence="10">
    <location>
        <begin position="650"/>
        <end position="889"/>
    </location>
</feature>
<dbReference type="GO" id="GO:0016020">
    <property type="term" value="C:membrane"/>
    <property type="evidence" value="ECO:0007669"/>
    <property type="project" value="UniProtKB-SubCell"/>
</dbReference>
<dbReference type="GO" id="GO:0015421">
    <property type="term" value="F:ABC-type oligopeptide transporter activity"/>
    <property type="evidence" value="ECO:0007669"/>
    <property type="project" value="TreeGrafter"/>
</dbReference>
<keyword evidence="4" id="KW-0547">Nucleotide-binding</keyword>
<feature type="transmembrane region" description="Helical" evidence="8">
    <location>
        <begin position="648"/>
        <end position="671"/>
    </location>
</feature>
<dbReference type="PROSITE" id="PS00211">
    <property type="entry name" value="ABC_TRANSPORTER_1"/>
    <property type="match status" value="1"/>
</dbReference>
<feature type="transmembrane region" description="Helical" evidence="8">
    <location>
        <begin position="154"/>
        <end position="176"/>
    </location>
</feature>
<dbReference type="SUPFAM" id="SSF52540">
    <property type="entry name" value="P-loop containing nucleoside triphosphate hydrolases"/>
    <property type="match status" value="2"/>
</dbReference>
<dbReference type="InterPro" id="IPR036640">
    <property type="entry name" value="ABC1_TM_sf"/>
</dbReference>
<reference evidence="11" key="1">
    <citation type="submission" date="2020-05" db="EMBL/GenBank/DDBJ databases">
        <title>Phylogenomic resolution of chytrid fungi.</title>
        <authorList>
            <person name="Stajich J.E."/>
            <person name="Amses K."/>
            <person name="Simmons R."/>
            <person name="Seto K."/>
            <person name="Myers J."/>
            <person name="Bonds A."/>
            <person name="Quandt C.A."/>
            <person name="Barry K."/>
            <person name="Liu P."/>
            <person name="Grigoriev I."/>
            <person name="Longcore J.E."/>
            <person name="James T.Y."/>
        </authorList>
    </citation>
    <scope>NUCLEOTIDE SEQUENCE</scope>
    <source>
        <strain evidence="11">JEL0513</strain>
    </source>
</reference>
<feature type="transmembrane region" description="Helical" evidence="8">
    <location>
        <begin position="238"/>
        <end position="259"/>
    </location>
</feature>
<dbReference type="Gene3D" id="1.20.1560.10">
    <property type="entry name" value="ABC transporter type 1, transmembrane domain"/>
    <property type="match status" value="1"/>
</dbReference>
<dbReference type="InterPro" id="IPR027417">
    <property type="entry name" value="P-loop_NTPase"/>
</dbReference>
<dbReference type="PANTHER" id="PTHR43394">
    <property type="entry name" value="ATP-DEPENDENT PERMEASE MDL1, MITOCHONDRIAL"/>
    <property type="match status" value="1"/>
</dbReference>
<feature type="domain" description="ABC transporter" evidence="9">
    <location>
        <begin position="963"/>
        <end position="1180"/>
    </location>
</feature>
<comment type="caution">
    <text evidence="11">The sequence shown here is derived from an EMBL/GenBank/DDBJ whole genome shotgun (WGS) entry which is preliminary data.</text>
</comment>
<dbReference type="PROSITE" id="PS50893">
    <property type="entry name" value="ABC_TRANSPORTER_2"/>
    <property type="match status" value="2"/>
</dbReference>
<dbReference type="AlphaFoldDB" id="A0AAD5SXI4"/>
<dbReference type="InterPro" id="IPR003593">
    <property type="entry name" value="AAA+_ATPase"/>
</dbReference>
<evidence type="ECO:0000313" key="12">
    <source>
        <dbReference type="Proteomes" id="UP001211907"/>
    </source>
</evidence>
<keyword evidence="12" id="KW-1185">Reference proteome</keyword>
<evidence type="ECO:0000256" key="4">
    <source>
        <dbReference type="ARBA" id="ARBA00022741"/>
    </source>
</evidence>
<dbReference type="InterPro" id="IPR017871">
    <property type="entry name" value="ABC_transporter-like_CS"/>
</dbReference>
<dbReference type="InterPro" id="IPR003439">
    <property type="entry name" value="ABC_transporter-like_ATP-bd"/>
</dbReference>
<evidence type="ECO:0000256" key="2">
    <source>
        <dbReference type="ARBA" id="ARBA00022448"/>
    </source>
</evidence>
<evidence type="ECO:0000256" key="1">
    <source>
        <dbReference type="ARBA" id="ARBA00004141"/>
    </source>
</evidence>